<name>A0A2K1X8B0_POPTR</name>
<dbReference type="AlphaFoldDB" id="A0A2K1X8B0"/>
<reference evidence="2 3" key="1">
    <citation type="journal article" date="2006" name="Science">
        <title>The genome of black cottonwood, Populus trichocarpa (Torr. &amp; Gray).</title>
        <authorList>
            <person name="Tuskan G.A."/>
            <person name="Difazio S."/>
            <person name="Jansson S."/>
            <person name="Bohlmann J."/>
            <person name="Grigoriev I."/>
            <person name="Hellsten U."/>
            <person name="Putnam N."/>
            <person name="Ralph S."/>
            <person name="Rombauts S."/>
            <person name="Salamov A."/>
            <person name="Schein J."/>
            <person name="Sterck L."/>
            <person name="Aerts A."/>
            <person name="Bhalerao R.R."/>
            <person name="Bhalerao R.P."/>
            <person name="Blaudez D."/>
            <person name="Boerjan W."/>
            <person name="Brun A."/>
            <person name="Brunner A."/>
            <person name="Busov V."/>
            <person name="Campbell M."/>
            <person name="Carlson J."/>
            <person name="Chalot M."/>
            <person name="Chapman J."/>
            <person name="Chen G.L."/>
            <person name="Cooper D."/>
            <person name="Coutinho P.M."/>
            <person name="Couturier J."/>
            <person name="Covert S."/>
            <person name="Cronk Q."/>
            <person name="Cunningham R."/>
            <person name="Davis J."/>
            <person name="Degroeve S."/>
            <person name="Dejardin A."/>
            <person name="Depamphilis C."/>
            <person name="Detter J."/>
            <person name="Dirks B."/>
            <person name="Dubchak I."/>
            <person name="Duplessis S."/>
            <person name="Ehlting J."/>
            <person name="Ellis B."/>
            <person name="Gendler K."/>
            <person name="Goodstein D."/>
            <person name="Gribskov M."/>
            <person name="Grimwood J."/>
            <person name="Groover A."/>
            <person name="Gunter L."/>
            <person name="Hamberger B."/>
            <person name="Heinze B."/>
            <person name="Helariutta Y."/>
            <person name="Henrissat B."/>
            <person name="Holligan D."/>
            <person name="Holt R."/>
            <person name="Huang W."/>
            <person name="Islam-Faridi N."/>
            <person name="Jones S."/>
            <person name="Jones-Rhoades M."/>
            <person name="Jorgensen R."/>
            <person name="Joshi C."/>
            <person name="Kangasjarvi J."/>
            <person name="Karlsson J."/>
            <person name="Kelleher C."/>
            <person name="Kirkpatrick R."/>
            <person name="Kirst M."/>
            <person name="Kohler A."/>
            <person name="Kalluri U."/>
            <person name="Larimer F."/>
            <person name="Leebens-Mack J."/>
            <person name="Leple J.C."/>
            <person name="Locascio P."/>
            <person name="Lou Y."/>
            <person name="Lucas S."/>
            <person name="Martin F."/>
            <person name="Montanini B."/>
            <person name="Napoli C."/>
            <person name="Nelson D.R."/>
            <person name="Nelson C."/>
            <person name="Nieminen K."/>
            <person name="Nilsson O."/>
            <person name="Pereda V."/>
            <person name="Peter G."/>
            <person name="Philippe R."/>
            <person name="Pilate G."/>
            <person name="Poliakov A."/>
            <person name="Razumovskaya J."/>
            <person name="Richardson P."/>
            <person name="Rinaldi C."/>
            <person name="Ritland K."/>
            <person name="Rouze P."/>
            <person name="Ryaboy D."/>
            <person name="Schmutz J."/>
            <person name="Schrader J."/>
            <person name="Segerman B."/>
            <person name="Shin H."/>
            <person name="Siddiqui A."/>
            <person name="Sterky F."/>
            <person name="Terry A."/>
            <person name="Tsai C.J."/>
            <person name="Uberbacher E."/>
            <person name="Unneberg P."/>
            <person name="Vahala J."/>
            <person name="Wall K."/>
            <person name="Wessler S."/>
            <person name="Yang G."/>
            <person name="Yin T."/>
            <person name="Douglas C."/>
            <person name="Marra M."/>
            <person name="Sandberg G."/>
            <person name="Van de Peer Y."/>
            <person name="Rokhsar D."/>
        </authorList>
    </citation>
    <scope>NUCLEOTIDE SEQUENCE [LARGE SCALE GENOMIC DNA]</scope>
    <source>
        <strain evidence="3">cv. Nisqually</strain>
    </source>
</reference>
<proteinExistence type="predicted"/>
<keyword evidence="1" id="KW-0812">Transmembrane</keyword>
<feature type="transmembrane region" description="Helical" evidence="1">
    <location>
        <begin position="49"/>
        <end position="70"/>
    </location>
</feature>
<evidence type="ECO:0000313" key="3">
    <source>
        <dbReference type="Proteomes" id="UP000006729"/>
    </source>
</evidence>
<organism evidence="2 3">
    <name type="scientific">Populus trichocarpa</name>
    <name type="common">Western balsam poplar</name>
    <name type="synonym">Populus balsamifera subsp. trichocarpa</name>
    <dbReference type="NCBI Taxonomy" id="3694"/>
    <lineage>
        <taxon>Eukaryota</taxon>
        <taxon>Viridiplantae</taxon>
        <taxon>Streptophyta</taxon>
        <taxon>Embryophyta</taxon>
        <taxon>Tracheophyta</taxon>
        <taxon>Spermatophyta</taxon>
        <taxon>Magnoliopsida</taxon>
        <taxon>eudicotyledons</taxon>
        <taxon>Gunneridae</taxon>
        <taxon>Pentapetalae</taxon>
        <taxon>rosids</taxon>
        <taxon>fabids</taxon>
        <taxon>Malpighiales</taxon>
        <taxon>Salicaceae</taxon>
        <taxon>Saliceae</taxon>
        <taxon>Populus</taxon>
    </lineage>
</organism>
<evidence type="ECO:0000313" key="2">
    <source>
        <dbReference type="EMBL" id="PNS97005.1"/>
    </source>
</evidence>
<dbReference type="EMBL" id="CM009306">
    <property type="protein sequence ID" value="PNS97005.1"/>
    <property type="molecule type" value="Genomic_DNA"/>
</dbReference>
<keyword evidence="3" id="KW-1185">Reference proteome</keyword>
<evidence type="ECO:0000256" key="1">
    <source>
        <dbReference type="SAM" id="Phobius"/>
    </source>
</evidence>
<dbReference type="InParanoid" id="A0A2K1X8B0"/>
<dbReference type="Proteomes" id="UP000006729">
    <property type="component" value="Chromosome 17"/>
</dbReference>
<gene>
    <name evidence="2" type="ORF">POPTR_017G153000</name>
</gene>
<accession>A0A2K1X8B0</accession>
<keyword evidence="1" id="KW-0472">Membrane</keyword>
<protein>
    <submittedName>
        <fullName evidence="2">Uncharacterized protein</fullName>
    </submittedName>
</protein>
<sequence length="144" mass="15364">MDHVTGTIPRSLFNPKASHTASDPSTILFSHGGRNPCSRSHPCKVSHSSTTLAVTLFPLLAVILIILPHLDPPSYHPVDSATTLSVLAWYLSSHSDGAPPSPPSLKSFKVNLAFVVDVTGGEHLYLAGKDGSLHERSPERGQLP</sequence>
<keyword evidence="1" id="KW-1133">Transmembrane helix</keyword>